<feature type="compositionally biased region" description="Pro residues" evidence="1">
    <location>
        <begin position="34"/>
        <end position="56"/>
    </location>
</feature>
<organism evidence="2 3">
    <name type="scientific">Hyalangium minutum</name>
    <dbReference type="NCBI Taxonomy" id="394096"/>
    <lineage>
        <taxon>Bacteria</taxon>
        <taxon>Pseudomonadati</taxon>
        <taxon>Myxococcota</taxon>
        <taxon>Myxococcia</taxon>
        <taxon>Myxococcales</taxon>
        <taxon>Cystobacterineae</taxon>
        <taxon>Archangiaceae</taxon>
        <taxon>Hyalangium</taxon>
    </lineage>
</organism>
<dbReference type="STRING" id="394096.DB31_5128"/>
<comment type="caution">
    <text evidence="2">The sequence shown here is derived from an EMBL/GenBank/DDBJ whole genome shotgun (WGS) entry which is preliminary data.</text>
</comment>
<reference evidence="2 3" key="1">
    <citation type="submission" date="2014-04" db="EMBL/GenBank/DDBJ databases">
        <title>Genome assembly of Hyalangium minutum DSM 14724.</title>
        <authorList>
            <person name="Sharma G."/>
            <person name="Subramanian S."/>
        </authorList>
    </citation>
    <scope>NUCLEOTIDE SEQUENCE [LARGE SCALE GENOMIC DNA]</scope>
    <source>
        <strain evidence="2 3">DSM 14724</strain>
    </source>
</reference>
<name>A0A085WQX3_9BACT</name>
<dbReference type="Proteomes" id="UP000028725">
    <property type="component" value="Unassembled WGS sequence"/>
</dbReference>
<proteinExistence type="predicted"/>
<sequence length="56" mass="5484">MKNGFLCAAGRRNATGGEAIPAGPGPFAPLLHGRPPPSTCPPGPVLPPPSSSTPPS</sequence>
<dbReference type="EMBL" id="JMCB01000003">
    <property type="protein sequence ID" value="KFE70086.1"/>
    <property type="molecule type" value="Genomic_DNA"/>
</dbReference>
<evidence type="ECO:0000313" key="3">
    <source>
        <dbReference type="Proteomes" id="UP000028725"/>
    </source>
</evidence>
<accession>A0A085WQX3</accession>
<evidence type="ECO:0000256" key="1">
    <source>
        <dbReference type="SAM" id="MobiDB-lite"/>
    </source>
</evidence>
<protein>
    <submittedName>
        <fullName evidence="2">Uncharacterized protein</fullName>
    </submittedName>
</protein>
<feature type="region of interest" description="Disordered" evidence="1">
    <location>
        <begin position="1"/>
        <end position="56"/>
    </location>
</feature>
<dbReference type="PATRIC" id="fig|394096.3.peg.1610"/>
<keyword evidence="3" id="KW-1185">Reference proteome</keyword>
<dbReference type="AlphaFoldDB" id="A0A085WQX3"/>
<gene>
    <name evidence="2" type="ORF">DB31_5128</name>
</gene>
<evidence type="ECO:0000313" key="2">
    <source>
        <dbReference type="EMBL" id="KFE70086.1"/>
    </source>
</evidence>